<keyword evidence="1" id="KW-1188">Viral release from host cell</keyword>
<dbReference type="PANTHER" id="PTHR37813:SF1">
    <property type="entry name" value="FELS-2 PROPHAGE PROTEIN"/>
    <property type="match status" value="1"/>
</dbReference>
<sequence>MSTNGVELATAWVKLVPTMEGATDSIMEALTPGVAAAEKKGTAAGTGFGTKFKAAVGAVAIGAALTGAFAGLYDVGKTFDTVTDTVRAGTGAQGDALDGLLDVVKDVGAQVPREFEDIGTTVADLNTRLGLTGDDLTTVASQVLEAGRLMGTAVDVNTASAAFKAFGLTNEQVAGGMDALFRASQATGVGMNELANGVQLAAPALTNLGFSFEDSIALMGSLDKAGLNSQQVAASLTRSLTTLAKSGEEPSQTFRRVVDEMQGYIDAGDTASALNLSGQIFGTRGASQFVKAIQDGVLNLDNLTAAAGVSGDTILGVGEETMSFSERWQVTMNTAMTAIEPLATSLFTAISDGLKTAMPTLQALGDWVSENTVAIGIIAGVIGVTLVAAMVAWTASIWASTIALLANPVTWIILAIVALIAAVVALVMNWDVVVAWISDIWSGFIDWISGVIDGFVSWWNDAWAAAGEFFSSMWDGIVAFAQGLWQFYIGWLIDIIVFLIQNWDAIWAEAGRIISEAWGNIVGWVSDAIANVRDTIMAVVNAIVSWWTGVWEGVGSFFRGIWDGLVGVVRNVGSVFGSVFTGVRDTIANAFNGIVSIVKAPINGIIGLVNGAIGALNRLSVTIPDWVPFVGGQTWGLSLPRIPMLAAGATVLPRSGGTLAVLAEAGRPESVVDTGLMNRALEEGLDGSGSRGMTVQGPLVQVENMTVDSDDRVEEVAQELWERAQRAERAKGNVNLEGAVVE</sequence>
<name>A0A7S8MX27_9MICO</name>
<dbReference type="EMBL" id="CP064760">
    <property type="protein sequence ID" value="QPE04135.1"/>
    <property type="molecule type" value="Genomic_DNA"/>
</dbReference>
<dbReference type="Proteomes" id="UP000594480">
    <property type="component" value="Chromosome"/>
</dbReference>
<dbReference type="PANTHER" id="PTHR37813">
    <property type="entry name" value="FELS-2 PROPHAGE PROTEIN"/>
    <property type="match status" value="1"/>
</dbReference>
<protein>
    <submittedName>
        <fullName evidence="4">Phage tail tape measure protein</fullName>
    </submittedName>
</protein>
<evidence type="ECO:0000313" key="4">
    <source>
        <dbReference type="EMBL" id="QPE04135.1"/>
    </source>
</evidence>
<feature type="transmembrane region" description="Helical" evidence="2">
    <location>
        <begin position="477"/>
        <end position="500"/>
    </location>
</feature>
<keyword evidence="2" id="KW-0812">Transmembrane</keyword>
<dbReference type="NCBIfam" id="TIGR01760">
    <property type="entry name" value="tape_meas_TP901"/>
    <property type="match status" value="1"/>
</dbReference>
<evidence type="ECO:0000313" key="5">
    <source>
        <dbReference type="Proteomes" id="UP000594480"/>
    </source>
</evidence>
<proteinExistence type="predicted"/>
<keyword evidence="2" id="KW-0472">Membrane</keyword>
<feature type="transmembrane region" description="Helical" evidence="2">
    <location>
        <begin position="373"/>
        <end position="399"/>
    </location>
</feature>
<feature type="domain" description="Phage tail tape measure protein" evidence="3">
    <location>
        <begin position="104"/>
        <end position="300"/>
    </location>
</feature>
<evidence type="ECO:0000259" key="3">
    <source>
        <dbReference type="Pfam" id="PF10145"/>
    </source>
</evidence>
<evidence type="ECO:0000256" key="1">
    <source>
        <dbReference type="ARBA" id="ARBA00022612"/>
    </source>
</evidence>
<gene>
    <name evidence="4" type="ORF">IT882_13135</name>
</gene>
<keyword evidence="5" id="KW-1185">Reference proteome</keyword>
<dbReference type="KEGG" id="msf:IT882_13135"/>
<reference evidence="4 5" key="1">
    <citation type="submission" date="2020-11" db="EMBL/GenBank/DDBJ databases">
        <title>Amino acid is mineralized and recycled by bacteria in oceanic microbiome.</title>
        <authorList>
            <person name="Zheng L.Y."/>
        </authorList>
    </citation>
    <scope>NUCLEOTIDE SEQUENCE [LARGE SCALE GENOMIC DNA]</scope>
    <source>
        <strain evidence="4 5">A32-1</strain>
    </source>
</reference>
<dbReference type="InterPro" id="IPR010090">
    <property type="entry name" value="Phage_tape_meas"/>
</dbReference>
<feature type="transmembrane region" description="Helical" evidence="2">
    <location>
        <begin position="411"/>
        <end position="437"/>
    </location>
</feature>
<accession>A0A7S8MX27</accession>
<keyword evidence="2" id="KW-1133">Transmembrane helix</keyword>
<dbReference type="RefSeq" id="WP_195692226.1">
    <property type="nucleotide sequence ID" value="NZ_CP064760.1"/>
</dbReference>
<dbReference type="AlphaFoldDB" id="A0A7S8MX27"/>
<dbReference type="Pfam" id="PF10145">
    <property type="entry name" value="PhageMin_Tail"/>
    <property type="match status" value="1"/>
</dbReference>
<organism evidence="4 5">
    <name type="scientific">Microbacterium schleiferi</name>
    <dbReference type="NCBI Taxonomy" id="69362"/>
    <lineage>
        <taxon>Bacteria</taxon>
        <taxon>Bacillati</taxon>
        <taxon>Actinomycetota</taxon>
        <taxon>Actinomycetes</taxon>
        <taxon>Micrococcales</taxon>
        <taxon>Microbacteriaceae</taxon>
        <taxon>Microbacterium</taxon>
    </lineage>
</organism>
<evidence type="ECO:0000256" key="2">
    <source>
        <dbReference type="SAM" id="Phobius"/>
    </source>
</evidence>